<reference evidence="2 3" key="1">
    <citation type="submission" date="2020-07" db="EMBL/GenBank/DDBJ databases">
        <title>Comparative genomics of pyrophilous fungi reveals a link between fire events and developmental genes.</title>
        <authorList>
            <consortium name="DOE Joint Genome Institute"/>
            <person name="Steindorff A.S."/>
            <person name="Carver A."/>
            <person name="Calhoun S."/>
            <person name="Stillman K."/>
            <person name="Liu H."/>
            <person name="Lipzen A."/>
            <person name="Pangilinan J."/>
            <person name="Labutti K."/>
            <person name="Bruns T.D."/>
            <person name="Grigoriev I.V."/>
        </authorList>
    </citation>
    <scope>NUCLEOTIDE SEQUENCE [LARGE SCALE GENOMIC DNA]</scope>
    <source>
        <strain evidence="2 3">CBS 144469</strain>
    </source>
</reference>
<feature type="region of interest" description="Disordered" evidence="1">
    <location>
        <begin position="73"/>
        <end position="108"/>
    </location>
</feature>
<name>A0A8H6I1S3_9AGAR</name>
<dbReference type="Proteomes" id="UP000521943">
    <property type="component" value="Unassembled WGS sequence"/>
</dbReference>
<evidence type="ECO:0000256" key="1">
    <source>
        <dbReference type="SAM" id="MobiDB-lite"/>
    </source>
</evidence>
<proteinExistence type="predicted"/>
<organism evidence="2 3">
    <name type="scientific">Ephemerocybe angulata</name>
    <dbReference type="NCBI Taxonomy" id="980116"/>
    <lineage>
        <taxon>Eukaryota</taxon>
        <taxon>Fungi</taxon>
        <taxon>Dikarya</taxon>
        <taxon>Basidiomycota</taxon>
        <taxon>Agaricomycotina</taxon>
        <taxon>Agaricomycetes</taxon>
        <taxon>Agaricomycetidae</taxon>
        <taxon>Agaricales</taxon>
        <taxon>Agaricineae</taxon>
        <taxon>Psathyrellaceae</taxon>
        <taxon>Ephemerocybe</taxon>
    </lineage>
</organism>
<evidence type="ECO:0000313" key="2">
    <source>
        <dbReference type="EMBL" id="KAF6757335.1"/>
    </source>
</evidence>
<sequence length="216" mass="24487">MALDLLDDTDKLVKRIRRYDILRGDDPGLEEDHWDDFSASTARATRIRTYATYKCKNSGAEEIEDQAYKGRNGRSVGWSVESNERERESEATESQTREEVRPASRRVVQRAREGHIQNGDRERMEGGFVREWILDSGDSASFDEAAAETGLRYSPLTTPQRVHGVDDLHEGLVKIQGFVQRNIRVQLVHEPELLDSEGELGELTPSGEPKLSIFKA</sequence>
<accession>A0A8H6I1S3</accession>
<dbReference type="EMBL" id="JACGCI010000022">
    <property type="protein sequence ID" value="KAF6757335.1"/>
    <property type="molecule type" value="Genomic_DNA"/>
</dbReference>
<evidence type="ECO:0000313" key="3">
    <source>
        <dbReference type="Proteomes" id="UP000521943"/>
    </source>
</evidence>
<protein>
    <submittedName>
        <fullName evidence="2">Uncharacterized protein</fullName>
    </submittedName>
</protein>
<dbReference type="AlphaFoldDB" id="A0A8H6I1S3"/>
<gene>
    <name evidence="2" type="ORF">DFP72DRAFT_845780</name>
</gene>
<feature type="compositionally biased region" description="Basic and acidic residues" evidence="1">
    <location>
        <begin position="82"/>
        <end position="102"/>
    </location>
</feature>
<keyword evidence="3" id="KW-1185">Reference proteome</keyword>
<comment type="caution">
    <text evidence="2">The sequence shown here is derived from an EMBL/GenBank/DDBJ whole genome shotgun (WGS) entry which is preliminary data.</text>
</comment>